<comment type="caution">
    <text evidence="1">The sequence shown here is derived from an EMBL/GenBank/DDBJ whole genome shotgun (WGS) entry which is preliminary data.</text>
</comment>
<sequence length="112" mass="12825">MQDGFPLHITPPPKQLLNLYFGNDRAISRHFPTDYAPQERQETETIKIRDELVNVSRQLQASRQPAKRDSGISPTYSTFQSIWHTQGKSLADKILLCSVTLYSHQESKCPPE</sequence>
<accession>A0AAV4RCT9</accession>
<dbReference type="AlphaFoldDB" id="A0AAV4RCT9"/>
<reference evidence="1 2" key="1">
    <citation type="submission" date="2021-06" db="EMBL/GenBank/DDBJ databases">
        <title>Caerostris extrusa draft genome.</title>
        <authorList>
            <person name="Kono N."/>
            <person name="Arakawa K."/>
        </authorList>
    </citation>
    <scope>NUCLEOTIDE SEQUENCE [LARGE SCALE GENOMIC DNA]</scope>
</reference>
<dbReference type="EMBL" id="BPLR01007574">
    <property type="protein sequence ID" value="GIY18050.1"/>
    <property type="molecule type" value="Genomic_DNA"/>
</dbReference>
<dbReference type="Proteomes" id="UP001054945">
    <property type="component" value="Unassembled WGS sequence"/>
</dbReference>
<organism evidence="1 2">
    <name type="scientific">Caerostris extrusa</name>
    <name type="common">Bark spider</name>
    <name type="synonym">Caerostris bankana</name>
    <dbReference type="NCBI Taxonomy" id="172846"/>
    <lineage>
        <taxon>Eukaryota</taxon>
        <taxon>Metazoa</taxon>
        <taxon>Ecdysozoa</taxon>
        <taxon>Arthropoda</taxon>
        <taxon>Chelicerata</taxon>
        <taxon>Arachnida</taxon>
        <taxon>Araneae</taxon>
        <taxon>Araneomorphae</taxon>
        <taxon>Entelegynae</taxon>
        <taxon>Araneoidea</taxon>
        <taxon>Araneidae</taxon>
        <taxon>Caerostris</taxon>
    </lineage>
</organism>
<gene>
    <name evidence="1" type="ORF">CEXT_62051</name>
</gene>
<evidence type="ECO:0000313" key="1">
    <source>
        <dbReference type="EMBL" id="GIY18050.1"/>
    </source>
</evidence>
<name>A0AAV4RCT9_CAEEX</name>
<keyword evidence="2" id="KW-1185">Reference proteome</keyword>
<proteinExistence type="predicted"/>
<protein>
    <submittedName>
        <fullName evidence="1">Uncharacterized protein</fullName>
    </submittedName>
</protein>
<evidence type="ECO:0000313" key="2">
    <source>
        <dbReference type="Proteomes" id="UP001054945"/>
    </source>
</evidence>